<evidence type="ECO:0000259" key="2">
    <source>
        <dbReference type="Pfam" id="PF13968"/>
    </source>
</evidence>
<protein>
    <recommendedName>
        <fullName evidence="2">DUF4220 domain-containing protein</fullName>
    </recommendedName>
</protein>
<dbReference type="Pfam" id="PF04578">
    <property type="entry name" value="DUF594"/>
    <property type="match status" value="1"/>
</dbReference>
<sequence>MLGSFQQPPLAFASGSAPLRLEEAPAPTSFCIKIFSHNKTKAQRERENQNLLETIEIEGEELGELRLLSGGGGGKSEGETEIRLDSDNNVVSFAAFSKSISKEDLLQSMSSENQICLLFLCYRIVLIPTLLLLPAGTIKYAERTAALYLASLDSLGISLLREPDSGPNYEKLMRLYSNFRDSHIPVDIVFRDSHIPVDIVFVEDIESHVEDKESHVDKNDANVSCVPDLPSRELVQYAYKIANMYRGLIVNLMFNSLHTKVEVAYSRLGKMSRFISIGLVVAALSLFYKEEKRGFKRFDIEVTCTMFLGVLGLDMVTLLLWMFSDWTIASFKMSEINSHLASILSKIVDKLLNLRKPIWKQSERETSQSELQERATPIIYKRWSETLSQFNFLNDGLLKSSERMNEAESRNVINKFICDKQPGMMSEVSGIAKLRFNDTLAETHRFLHQNEIKTPEQAWKKILEIDTGVRPVLVKEDRYKSVLFDACMLAKELDKLKTELKWKVTSKVWVELLSYAASRSRANSHIQQLSKGGELLTFVWLLMAQLGLRETWAESRTRGKLIIGK</sequence>
<dbReference type="Pfam" id="PF13968">
    <property type="entry name" value="DUF4220"/>
    <property type="match status" value="1"/>
</dbReference>
<dbReference type="AlphaFoldDB" id="A0A7N2L486"/>
<name>A0A7N2L486_QUELO</name>
<dbReference type="Proteomes" id="UP000594261">
    <property type="component" value="Chromosome 3"/>
</dbReference>
<dbReference type="InterPro" id="IPR007658">
    <property type="entry name" value="DUF594"/>
</dbReference>
<evidence type="ECO:0000256" key="1">
    <source>
        <dbReference type="SAM" id="Phobius"/>
    </source>
</evidence>
<dbReference type="Gramene" id="QL03p006352:mrna">
    <property type="protein sequence ID" value="QL03p006352:mrna"/>
    <property type="gene ID" value="QL03p006352"/>
</dbReference>
<dbReference type="InParanoid" id="A0A7N2L486"/>
<dbReference type="EMBL" id="LRBV02000003">
    <property type="status" value="NOT_ANNOTATED_CDS"/>
    <property type="molecule type" value="Genomic_DNA"/>
</dbReference>
<accession>A0A7N2L486</accession>
<dbReference type="InterPro" id="IPR025315">
    <property type="entry name" value="DUF4220"/>
</dbReference>
<evidence type="ECO:0000313" key="4">
    <source>
        <dbReference type="Proteomes" id="UP000594261"/>
    </source>
</evidence>
<reference evidence="3 4" key="1">
    <citation type="journal article" date="2016" name="G3 (Bethesda)">
        <title>First Draft Assembly and Annotation of the Genome of a California Endemic Oak Quercus lobata Nee (Fagaceae).</title>
        <authorList>
            <person name="Sork V.L."/>
            <person name="Fitz-Gibbon S.T."/>
            <person name="Puiu D."/>
            <person name="Crepeau M."/>
            <person name="Gugger P.F."/>
            <person name="Sherman R."/>
            <person name="Stevens K."/>
            <person name="Langley C.H."/>
            <person name="Pellegrini M."/>
            <person name="Salzberg S.L."/>
        </authorList>
    </citation>
    <scope>NUCLEOTIDE SEQUENCE [LARGE SCALE GENOMIC DNA]</scope>
    <source>
        <strain evidence="3 4">cv. SW786</strain>
    </source>
</reference>
<keyword evidence="1" id="KW-1133">Transmembrane helix</keyword>
<keyword evidence="1" id="KW-0812">Transmembrane</keyword>
<reference evidence="3" key="2">
    <citation type="submission" date="2021-01" db="UniProtKB">
        <authorList>
            <consortium name="EnsemblPlants"/>
        </authorList>
    </citation>
    <scope>IDENTIFICATION</scope>
</reference>
<proteinExistence type="predicted"/>
<dbReference type="PANTHER" id="PTHR31325">
    <property type="entry name" value="OS01G0798800 PROTEIN-RELATED"/>
    <property type="match status" value="1"/>
</dbReference>
<feature type="transmembrane region" description="Helical" evidence="1">
    <location>
        <begin position="300"/>
        <end position="323"/>
    </location>
</feature>
<evidence type="ECO:0000313" key="3">
    <source>
        <dbReference type="EnsemblPlants" id="QL03p006352:mrna"/>
    </source>
</evidence>
<dbReference type="EnsemblPlants" id="QL03p006352:mrna">
    <property type="protein sequence ID" value="QL03p006352:mrna"/>
    <property type="gene ID" value="QL03p006352"/>
</dbReference>
<keyword evidence="1" id="KW-0472">Membrane</keyword>
<organism evidence="3 4">
    <name type="scientific">Quercus lobata</name>
    <name type="common">Valley oak</name>
    <dbReference type="NCBI Taxonomy" id="97700"/>
    <lineage>
        <taxon>Eukaryota</taxon>
        <taxon>Viridiplantae</taxon>
        <taxon>Streptophyta</taxon>
        <taxon>Embryophyta</taxon>
        <taxon>Tracheophyta</taxon>
        <taxon>Spermatophyta</taxon>
        <taxon>Magnoliopsida</taxon>
        <taxon>eudicotyledons</taxon>
        <taxon>Gunneridae</taxon>
        <taxon>Pentapetalae</taxon>
        <taxon>rosids</taxon>
        <taxon>fabids</taxon>
        <taxon>Fagales</taxon>
        <taxon>Fagaceae</taxon>
        <taxon>Quercus</taxon>
    </lineage>
</organism>
<feature type="transmembrane region" description="Helical" evidence="1">
    <location>
        <begin position="271"/>
        <end position="288"/>
    </location>
</feature>
<keyword evidence="4" id="KW-1185">Reference proteome</keyword>
<feature type="domain" description="DUF4220" evidence="2">
    <location>
        <begin position="251"/>
        <end position="394"/>
    </location>
</feature>